<dbReference type="InterPro" id="IPR014730">
    <property type="entry name" value="ETF_a/b_N"/>
</dbReference>
<evidence type="ECO:0000313" key="8">
    <source>
        <dbReference type="Proteomes" id="UP000271469"/>
    </source>
</evidence>
<feature type="domain" description="Electron transfer flavoprotein alpha/beta-subunit N-terminal" evidence="6">
    <location>
        <begin position="4"/>
        <end position="178"/>
    </location>
</feature>
<dbReference type="GO" id="GO:0033539">
    <property type="term" value="P:fatty acid beta-oxidation using acyl-CoA dehydrogenase"/>
    <property type="evidence" value="ECO:0007669"/>
    <property type="project" value="TreeGrafter"/>
</dbReference>
<comment type="function">
    <text evidence="4">The electron transfer flavoprotein serves as a specific electron acceptor for other dehydrogenases. It transfers the electrons to the main respiratory chain via ETF-ubiquinone oxidoreductase (ETF dehydrogenase).</text>
</comment>
<evidence type="ECO:0000256" key="1">
    <source>
        <dbReference type="ARBA" id="ARBA00001974"/>
    </source>
</evidence>
<comment type="subunit">
    <text evidence="3">Heterodimer of an alpha and a beta subunit.</text>
</comment>
<evidence type="ECO:0000259" key="6">
    <source>
        <dbReference type="SMART" id="SM00893"/>
    </source>
</evidence>
<sequence>MAEVLVLVEQDAEGALKKVTSELITAARALGSPSAVVVGAPGSADGIIDGLKEAGAEKIYVAESDDAGSYLISPQVDVLSAIAEQASPAGILVAATADGKEIAGRLGVRLGSGVLADVIDVKDGAVGIHSIFGGAFTVDAVAKGDTPVFSVRPGGVEAARRPAPASASTSRSRPRPRVR</sequence>
<evidence type="ECO:0000313" key="7">
    <source>
        <dbReference type="EMBL" id="AZG48809.1"/>
    </source>
</evidence>
<evidence type="ECO:0000256" key="4">
    <source>
        <dbReference type="ARBA" id="ARBA00025649"/>
    </source>
</evidence>
<reference evidence="7 8" key="1">
    <citation type="submission" date="2018-11" db="EMBL/GenBank/DDBJ databases">
        <title>Gordonia insulae sp. nov., isolated from an island soil.</title>
        <authorList>
            <person name="Kim Y.S."/>
            <person name="Kim S.B."/>
        </authorList>
    </citation>
    <scope>NUCLEOTIDE SEQUENCE [LARGE SCALE GENOMIC DNA]</scope>
    <source>
        <strain evidence="7 8">MMS17-SY073</strain>
    </source>
</reference>
<feature type="region of interest" description="Disordered" evidence="5">
    <location>
        <begin position="153"/>
        <end position="179"/>
    </location>
</feature>
<dbReference type="InterPro" id="IPR014729">
    <property type="entry name" value="Rossmann-like_a/b/a_fold"/>
</dbReference>
<dbReference type="Pfam" id="PF01012">
    <property type="entry name" value="ETF"/>
    <property type="match status" value="1"/>
</dbReference>
<comment type="similarity">
    <text evidence="2">Belongs to the ETF alpha-subunit/FixB family.</text>
</comment>
<dbReference type="PANTHER" id="PTHR43153:SF1">
    <property type="entry name" value="ELECTRON TRANSFER FLAVOPROTEIN SUBUNIT ALPHA, MITOCHONDRIAL"/>
    <property type="match status" value="1"/>
</dbReference>
<keyword evidence="8" id="KW-1185">Reference proteome</keyword>
<dbReference type="GO" id="GO:0009055">
    <property type="term" value="F:electron transfer activity"/>
    <property type="evidence" value="ECO:0007669"/>
    <property type="project" value="InterPro"/>
</dbReference>
<dbReference type="GO" id="GO:0050660">
    <property type="term" value="F:flavin adenine dinucleotide binding"/>
    <property type="evidence" value="ECO:0007669"/>
    <property type="project" value="InterPro"/>
</dbReference>
<organism evidence="7 8">
    <name type="scientific">Gordonia insulae</name>
    <dbReference type="NCBI Taxonomy" id="2420509"/>
    <lineage>
        <taxon>Bacteria</taxon>
        <taxon>Bacillati</taxon>
        <taxon>Actinomycetota</taxon>
        <taxon>Actinomycetes</taxon>
        <taxon>Mycobacteriales</taxon>
        <taxon>Gordoniaceae</taxon>
        <taxon>Gordonia</taxon>
    </lineage>
</organism>
<accession>A0A3G8JW06</accession>
<dbReference type="KEGG" id="gom:D7316_05430"/>
<protein>
    <submittedName>
        <fullName evidence="7">Electron transfer flavoprotein subunit alpha</fullName>
    </submittedName>
</protein>
<dbReference type="SMART" id="SM00893">
    <property type="entry name" value="ETF"/>
    <property type="match status" value="1"/>
</dbReference>
<proteinExistence type="inferred from homology"/>
<dbReference type="InterPro" id="IPR001308">
    <property type="entry name" value="ETF_a/FixB"/>
</dbReference>
<dbReference type="PANTHER" id="PTHR43153">
    <property type="entry name" value="ELECTRON TRANSFER FLAVOPROTEIN ALPHA"/>
    <property type="match status" value="1"/>
</dbReference>
<dbReference type="AlphaFoldDB" id="A0A3G8JW06"/>
<comment type="cofactor">
    <cofactor evidence="1">
        <name>FAD</name>
        <dbReference type="ChEBI" id="CHEBI:57692"/>
    </cofactor>
</comment>
<dbReference type="SUPFAM" id="SSF52402">
    <property type="entry name" value="Adenine nucleotide alpha hydrolases-like"/>
    <property type="match status" value="1"/>
</dbReference>
<dbReference type="Proteomes" id="UP000271469">
    <property type="component" value="Chromosome"/>
</dbReference>
<evidence type="ECO:0000256" key="3">
    <source>
        <dbReference type="ARBA" id="ARBA00011355"/>
    </source>
</evidence>
<feature type="compositionally biased region" description="Low complexity" evidence="5">
    <location>
        <begin position="161"/>
        <end position="171"/>
    </location>
</feature>
<dbReference type="EMBL" id="CP033972">
    <property type="protein sequence ID" value="AZG48809.1"/>
    <property type="molecule type" value="Genomic_DNA"/>
</dbReference>
<evidence type="ECO:0000256" key="2">
    <source>
        <dbReference type="ARBA" id="ARBA00005817"/>
    </source>
</evidence>
<dbReference type="Gene3D" id="3.40.50.620">
    <property type="entry name" value="HUPs"/>
    <property type="match status" value="1"/>
</dbReference>
<name>A0A3G8JW06_9ACTN</name>
<gene>
    <name evidence="7" type="primary">etfA_1</name>
    <name evidence="7" type="ORF">D7316_05430</name>
</gene>
<evidence type="ECO:0000256" key="5">
    <source>
        <dbReference type="SAM" id="MobiDB-lite"/>
    </source>
</evidence>